<gene>
    <name evidence="1" type="ORF">IFK94_08920</name>
</gene>
<name>A0A8J7C2P4_9BACT</name>
<dbReference type="Proteomes" id="UP000648239">
    <property type="component" value="Unassembled WGS sequence"/>
</dbReference>
<comment type="caution">
    <text evidence="1">The sequence shown here is derived from an EMBL/GenBank/DDBJ whole genome shotgun (WGS) entry which is preliminary data.</text>
</comment>
<evidence type="ECO:0000313" key="2">
    <source>
        <dbReference type="Proteomes" id="UP000648239"/>
    </source>
</evidence>
<dbReference type="EMBL" id="JACXWD010000025">
    <property type="protein sequence ID" value="MBD3868236.1"/>
    <property type="molecule type" value="Genomic_DNA"/>
</dbReference>
<organism evidence="1 2">
    <name type="scientific">Candidatus Polarisedimenticola svalbardensis</name>
    <dbReference type="NCBI Taxonomy" id="2886004"/>
    <lineage>
        <taxon>Bacteria</taxon>
        <taxon>Pseudomonadati</taxon>
        <taxon>Acidobacteriota</taxon>
        <taxon>Candidatus Polarisedimenticolia</taxon>
        <taxon>Candidatus Polarisedimenticolales</taxon>
        <taxon>Candidatus Polarisedimenticolaceae</taxon>
        <taxon>Candidatus Polarisedimenticola</taxon>
    </lineage>
</organism>
<dbReference type="PANTHER" id="PTHR36454:SF1">
    <property type="entry name" value="DUF1015 DOMAIN-CONTAINING PROTEIN"/>
    <property type="match status" value="1"/>
</dbReference>
<proteinExistence type="predicted"/>
<dbReference type="AlphaFoldDB" id="A0A8J7C2P4"/>
<protein>
    <submittedName>
        <fullName evidence="1">DUF1015 domain-containing protein</fullName>
    </submittedName>
</protein>
<dbReference type="PANTHER" id="PTHR36454">
    <property type="entry name" value="LMO2823 PROTEIN"/>
    <property type="match status" value="1"/>
</dbReference>
<dbReference type="PIRSF" id="PIRSF033563">
    <property type="entry name" value="UCP033563"/>
    <property type="match status" value="1"/>
</dbReference>
<accession>A0A8J7C2P4</accession>
<dbReference type="Pfam" id="PF06245">
    <property type="entry name" value="DUF1015"/>
    <property type="match status" value="1"/>
</dbReference>
<reference evidence="1 2" key="1">
    <citation type="submission" date="2020-08" db="EMBL/GenBank/DDBJ databases">
        <title>Acidobacteriota in marine sediments use diverse sulfur dissimilation pathways.</title>
        <authorList>
            <person name="Wasmund K."/>
        </authorList>
    </citation>
    <scope>NUCLEOTIDE SEQUENCE [LARGE SCALE GENOMIC DNA]</scope>
    <source>
        <strain evidence="1">MAG AM4</strain>
    </source>
</reference>
<dbReference type="InterPro" id="IPR008323">
    <property type="entry name" value="UCP033563"/>
</dbReference>
<evidence type="ECO:0000313" key="1">
    <source>
        <dbReference type="EMBL" id="MBD3868236.1"/>
    </source>
</evidence>
<sequence length="409" mass="44794">MILKPFRGWRPATGLTSKIPSYPYDVVGPAEARELANEDPYSFLHVVRPEVDLPKGVSPYDAQVYALGGSNLRGMQERGWLVQDRSPSFYIYRMTMGEHVQTGLVGAASVAEYDAGEIRKHEHTLPAKENDRVRHMEALSAQVGPVLVAYPDSEPIDQVVDEIVNGVPSADFVAPDDIRHQLWPVSDAGLVHRIEALYGQVPSSYIADGHHRAASSSRVAASRREAGEGAGAPSQFFLTIQFPAGRMQVLEYNRLVRDLGALNPEQLRQKIVEAGFSLERTAAGRKPPRRGSYGMVLEGEWYLLEATAGSGEASPVERLDVSVLTERILKPLLGIGDPRSDPRLECVGGIRGAGYLEDQVKSGRFAAGFVLYPTSLQEVMAVADAGEVMPPKSTWFEPKARSGMVFREI</sequence>